<accession>A0P2W9</accession>
<evidence type="ECO:0000313" key="2">
    <source>
        <dbReference type="Proteomes" id="UP000004848"/>
    </source>
</evidence>
<dbReference type="EMBL" id="AAUW01000028">
    <property type="protein sequence ID" value="EAV40578.1"/>
    <property type="molecule type" value="Genomic_DNA"/>
</dbReference>
<name>A0P2W9_ROSAI</name>
<dbReference type="AlphaFoldDB" id="A0P2W9"/>
<proteinExistence type="predicted"/>
<comment type="caution">
    <text evidence="1">The sequence shown here is derived from an EMBL/GenBank/DDBJ whole genome shotgun (WGS) entry which is preliminary data.</text>
</comment>
<protein>
    <submittedName>
        <fullName evidence="1">Uncharacterized protein</fullName>
    </submittedName>
</protein>
<evidence type="ECO:0000313" key="1">
    <source>
        <dbReference type="EMBL" id="EAV40578.1"/>
    </source>
</evidence>
<dbReference type="Proteomes" id="UP000004848">
    <property type="component" value="Unassembled WGS sequence"/>
</dbReference>
<organism evidence="1 2">
    <name type="scientific">Roseibium aggregatum (strain ATCC 25650 / DSM 13394 / JCM 20685 / NBRC 16684 / NCIMB 2208 / IAM 12614 / B1)</name>
    <name type="common">Stappia aggregata</name>
    <dbReference type="NCBI Taxonomy" id="384765"/>
    <lineage>
        <taxon>Bacteria</taxon>
        <taxon>Pseudomonadati</taxon>
        <taxon>Pseudomonadota</taxon>
        <taxon>Alphaproteobacteria</taxon>
        <taxon>Hyphomicrobiales</taxon>
        <taxon>Stappiaceae</taxon>
        <taxon>Roseibium</taxon>
    </lineage>
</organism>
<sequence length="27" mass="2918">MDLNPQKVIPAALPVSLKDAIVKSNKQ</sequence>
<gene>
    <name evidence="1" type="ORF">SIAM614_16817</name>
</gene>
<reference evidence="1 2" key="1">
    <citation type="submission" date="2006-05" db="EMBL/GenBank/DDBJ databases">
        <authorList>
            <person name="King G."/>
            <person name="Ferriera S."/>
            <person name="Johnson J."/>
            <person name="Kravitz S."/>
            <person name="Beeson K."/>
            <person name="Sutton G."/>
            <person name="Rogers Y.-H."/>
            <person name="Friedman R."/>
            <person name="Frazier M."/>
            <person name="Venter J.C."/>
        </authorList>
    </citation>
    <scope>NUCLEOTIDE SEQUENCE [LARGE SCALE GENOMIC DNA]</scope>
    <source>
        <strain evidence="2">ATCC 25650 / DSM 13394 / JCM 20685 / NBRC 16684 / NCIMB 2208 / IAM 12614 / B1</strain>
    </source>
</reference>